<dbReference type="AlphaFoldDB" id="A0A1Y0EP66"/>
<dbReference type="Proteomes" id="UP000196138">
    <property type="component" value="Chromosome"/>
</dbReference>
<proteinExistence type="predicted"/>
<feature type="domain" description="IgGFc-binding protein N-terminal" evidence="2">
    <location>
        <begin position="148"/>
        <end position="435"/>
    </location>
</feature>
<evidence type="ECO:0000313" key="4">
    <source>
        <dbReference type="Proteomes" id="UP000196138"/>
    </source>
</evidence>
<gene>
    <name evidence="3" type="ORF">CCO03_11280</name>
</gene>
<keyword evidence="1" id="KW-0472">Membrane</keyword>
<accession>A0A1Y0EP66</accession>
<dbReference type="Pfam" id="PF17517">
    <property type="entry name" value="IgGFc_binding"/>
    <property type="match status" value="1"/>
</dbReference>
<evidence type="ECO:0000256" key="1">
    <source>
        <dbReference type="SAM" id="Phobius"/>
    </source>
</evidence>
<keyword evidence="4" id="KW-1185">Reference proteome</keyword>
<dbReference type="KEGG" id="cser:CCO03_11280"/>
<organism evidence="3 4">
    <name type="scientific">Comamonas serinivorans</name>
    <dbReference type="NCBI Taxonomy" id="1082851"/>
    <lineage>
        <taxon>Bacteria</taxon>
        <taxon>Pseudomonadati</taxon>
        <taxon>Pseudomonadota</taxon>
        <taxon>Betaproteobacteria</taxon>
        <taxon>Burkholderiales</taxon>
        <taxon>Comamonadaceae</taxon>
        <taxon>Comamonas</taxon>
    </lineage>
</organism>
<feature type="transmembrane region" description="Helical" evidence="1">
    <location>
        <begin position="465"/>
        <end position="486"/>
    </location>
</feature>
<dbReference type="EMBL" id="CP021455">
    <property type="protein sequence ID" value="ARU05191.1"/>
    <property type="molecule type" value="Genomic_DNA"/>
</dbReference>
<sequence length="493" mass="50817">MTATFVQVLHCCEAPFTFTDLPRSPMPSLLKRFTLVLNRPAWVLSAAMACAAPAWADFIAVGHPNYTSAAVGHLFIFGASGATGTVTSKDGVFNQTFTVDASGVAEVTVPSSQFLDPSNTVLGKALLVQSASPISGYFLNREIYTTDMSYLLDLPALGTEYRVMGWENSVAGSLQMSLTATQDGTTATITPANDLSSGQLAGVPFTVSLNAGESVIYNAPTGNDLTGSRITANKPLAVFSGSGCANVPVGVFACDHLFTQLPPVNRWSRNYVVPETANTGAAGNLVRILAATNGTQVTVNGTVVATLNAGEFHQIDTAHDLHITANNPVLVGQFLKGVGATGFGDPAFTFIGGMDQTLSSYAFTAPTSLSPYDENFLNLAVPTTALASLQLNGVAVDTSAFTPVGTSGYSAGRVAIATGPGRIQASAPFLATIAGFTSADSYLTIIGTSYSSGASNPDPVAPMPVPVGGVLPGLAMALGVLGVAGWRRRQAQA</sequence>
<reference evidence="3 4" key="1">
    <citation type="submission" date="2017-05" db="EMBL/GenBank/DDBJ databases">
        <authorList>
            <person name="Song R."/>
            <person name="Chenine A.L."/>
            <person name="Ruprecht R.M."/>
        </authorList>
    </citation>
    <scope>NUCLEOTIDE SEQUENCE [LARGE SCALE GENOMIC DNA]</scope>
    <source>
        <strain evidence="3 4">DSM 26136</strain>
    </source>
</reference>
<protein>
    <recommendedName>
        <fullName evidence="2">IgGFc-binding protein N-terminal domain-containing protein</fullName>
    </recommendedName>
</protein>
<keyword evidence="1" id="KW-0812">Transmembrane</keyword>
<evidence type="ECO:0000259" key="2">
    <source>
        <dbReference type="Pfam" id="PF17517"/>
    </source>
</evidence>
<dbReference type="InterPro" id="IPR035234">
    <property type="entry name" value="IgGFc-bd_N"/>
</dbReference>
<dbReference type="PANTHER" id="PTHR46534">
    <property type="entry name" value="IGGFC_BINDING DOMAIN-CONTAINING PROTEIN"/>
    <property type="match status" value="1"/>
</dbReference>
<dbReference type="PANTHER" id="PTHR46534:SF1">
    <property type="entry name" value="IGGFC-BINDING PROTEIN N-TERMINAL DOMAIN-CONTAINING PROTEIN"/>
    <property type="match status" value="1"/>
</dbReference>
<evidence type="ECO:0000313" key="3">
    <source>
        <dbReference type="EMBL" id="ARU05191.1"/>
    </source>
</evidence>
<keyword evidence="1" id="KW-1133">Transmembrane helix</keyword>
<name>A0A1Y0EP66_9BURK</name>